<protein>
    <recommendedName>
        <fullName evidence="3">YCII-related domain-containing protein</fullName>
    </recommendedName>
</protein>
<gene>
    <name evidence="1" type="ORF">BU16DRAFT_530677</name>
</gene>
<accession>A0A6A6QG02</accession>
<evidence type="ECO:0000313" key="2">
    <source>
        <dbReference type="Proteomes" id="UP000799750"/>
    </source>
</evidence>
<dbReference type="InterPro" id="IPR011008">
    <property type="entry name" value="Dimeric_a/b-barrel"/>
</dbReference>
<keyword evidence="2" id="KW-1185">Reference proteome</keyword>
<dbReference type="Proteomes" id="UP000799750">
    <property type="component" value="Unassembled WGS sequence"/>
</dbReference>
<dbReference type="PANTHER" id="PTHR33606:SF3">
    <property type="entry name" value="PROTEIN YCII"/>
    <property type="match status" value="1"/>
</dbReference>
<sequence>MGSLQLAHPTPLLRGAWLLSRQLVEGQSDLHCLKRDIALEYEKPCAGAPSSGIRTCGLLLSLVIFVLARGFDLYTGWVVSQGKGHALTYATAGAMLEEPIKEGETPKMKGSAMLCVATTQEEVLERLRRDIYVTEGVWDLEKIQVIPFKSAVRKAL</sequence>
<evidence type="ECO:0008006" key="3">
    <source>
        <dbReference type="Google" id="ProtNLM"/>
    </source>
</evidence>
<dbReference type="InterPro" id="IPR051807">
    <property type="entry name" value="Sec-metab_biosynth-assoc"/>
</dbReference>
<dbReference type="PANTHER" id="PTHR33606">
    <property type="entry name" value="PROTEIN YCII"/>
    <property type="match status" value="1"/>
</dbReference>
<dbReference type="EMBL" id="MU004196">
    <property type="protein sequence ID" value="KAF2491111.1"/>
    <property type="molecule type" value="Genomic_DNA"/>
</dbReference>
<evidence type="ECO:0000313" key="1">
    <source>
        <dbReference type="EMBL" id="KAF2491111.1"/>
    </source>
</evidence>
<organism evidence="1 2">
    <name type="scientific">Lophium mytilinum</name>
    <dbReference type="NCBI Taxonomy" id="390894"/>
    <lineage>
        <taxon>Eukaryota</taxon>
        <taxon>Fungi</taxon>
        <taxon>Dikarya</taxon>
        <taxon>Ascomycota</taxon>
        <taxon>Pezizomycotina</taxon>
        <taxon>Dothideomycetes</taxon>
        <taxon>Pleosporomycetidae</taxon>
        <taxon>Mytilinidiales</taxon>
        <taxon>Mytilinidiaceae</taxon>
        <taxon>Lophium</taxon>
    </lineage>
</organism>
<name>A0A6A6QG02_9PEZI</name>
<dbReference type="Gene3D" id="3.30.70.1060">
    <property type="entry name" value="Dimeric alpha+beta barrel"/>
    <property type="match status" value="1"/>
</dbReference>
<proteinExistence type="predicted"/>
<dbReference type="AlphaFoldDB" id="A0A6A6QG02"/>
<reference evidence="1" key="1">
    <citation type="journal article" date="2020" name="Stud. Mycol.">
        <title>101 Dothideomycetes genomes: a test case for predicting lifestyles and emergence of pathogens.</title>
        <authorList>
            <person name="Haridas S."/>
            <person name="Albert R."/>
            <person name="Binder M."/>
            <person name="Bloem J."/>
            <person name="Labutti K."/>
            <person name="Salamov A."/>
            <person name="Andreopoulos B."/>
            <person name="Baker S."/>
            <person name="Barry K."/>
            <person name="Bills G."/>
            <person name="Bluhm B."/>
            <person name="Cannon C."/>
            <person name="Castanera R."/>
            <person name="Culley D."/>
            <person name="Daum C."/>
            <person name="Ezra D."/>
            <person name="Gonzalez J."/>
            <person name="Henrissat B."/>
            <person name="Kuo A."/>
            <person name="Liang C."/>
            <person name="Lipzen A."/>
            <person name="Lutzoni F."/>
            <person name="Magnuson J."/>
            <person name="Mondo S."/>
            <person name="Nolan M."/>
            <person name="Ohm R."/>
            <person name="Pangilinan J."/>
            <person name="Park H.-J."/>
            <person name="Ramirez L."/>
            <person name="Alfaro M."/>
            <person name="Sun H."/>
            <person name="Tritt A."/>
            <person name="Yoshinaga Y."/>
            <person name="Zwiers L.-H."/>
            <person name="Turgeon B."/>
            <person name="Goodwin S."/>
            <person name="Spatafora J."/>
            <person name="Crous P."/>
            <person name="Grigoriev I."/>
        </authorList>
    </citation>
    <scope>NUCLEOTIDE SEQUENCE</scope>
    <source>
        <strain evidence="1">CBS 269.34</strain>
    </source>
</reference>
<dbReference type="OrthoDB" id="5519740at2759"/>
<dbReference type="SUPFAM" id="SSF54909">
    <property type="entry name" value="Dimeric alpha+beta barrel"/>
    <property type="match status" value="1"/>
</dbReference>